<protein>
    <recommendedName>
        <fullName evidence="10">Mitochondrial glycine transporter</fullName>
    </recommendedName>
    <alternativeName>
        <fullName evidence="10">Solute carrier family 25 member 38 homolog</fullName>
    </alternativeName>
</protein>
<dbReference type="Proteomes" id="UP000182259">
    <property type="component" value="Chromosome I"/>
</dbReference>
<keyword evidence="3 10" id="KW-0812">Transmembrane</keyword>
<keyword evidence="2 10" id="KW-0813">Transport</keyword>
<comment type="catalytic activity">
    <reaction evidence="9 10">
        <text>glycine(in) = glycine(out)</text>
        <dbReference type="Rhea" id="RHEA:70715"/>
        <dbReference type="ChEBI" id="CHEBI:57305"/>
    </reaction>
</comment>
<proteinExistence type="inferred from homology"/>
<evidence type="ECO:0000256" key="4">
    <source>
        <dbReference type="ARBA" id="ARBA00022737"/>
    </source>
</evidence>
<sequence length="311" mass="33998">MDNGPPPAGTPARKIPTTRVHLISGATAGLVSAFTLQPLDLLKTRLQQQQLEVAGYRTSIGKELKKLTNVKDLWRGVLPSTLRTSVGAGLYFTMLSQTRTYLATLKKNRGELTLSILPKLSHAENLATGFFVRAAVGVITMPITVVKTRFESSIYSYNSLYESFDGIYRDGSPNGSFRHFFKGTFATLARDCPYAGLYVLFYEAFKNDLFPIVFAPLQNEAYFASLNNSTSAVLAASVSTTITAPFDAIKTRLQLNSATTKAPTLVSVAQKLLQEPGGVKNLFSGLSLRLGRKGLSAGISWCMYEELLKFL</sequence>
<evidence type="ECO:0000313" key="12">
    <source>
        <dbReference type="EMBL" id="SGZ50901.1"/>
    </source>
</evidence>
<accession>A0A1L0G2P4</accession>
<dbReference type="InterPro" id="IPR023395">
    <property type="entry name" value="MCP_dom_sf"/>
</dbReference>
<comment type="similarity">
    <text evidence="10">Belongs to the mitochondrial carrier (TC 2.A.29) family. SLC25A38 subfamily.</text>
</comment>
<feature type="repeat" description="Solcar" evidence="11">
    <location>
        <begin position="16"/>
        <end position="101"/>
    </location>
</feature>
<dbReference type="GO" id="GO:0005743">
    <property type="term" value="C:mitochondrial inner membrane"/>
    <property type="evidence" value="ECO:0007669"/>
    <property type="project" value="UniProtKB-SubCell"/>
</dbReference>
<dbReference type="GO" id="GO:1904983">
    <property type="term" value="P:glycine import into mitochondrion"/>
    <property type="evidence" value="ECO:0007669"/>
    <property type="project" value="UniProtKB-UniRule"/>
</dbReference>
<dbReference type="AlphaFoldDB" id="A0A1L0G2P4"/>
<keyword evidence="6 10" id="KW-1133">Transmembrane helix</keyword>
<name>A0A1L0G2P4_9ASCO</name>
<evidence type="ECO:0000256" key="1">
    <source>
        <dbReference type="ARBA" id="ARBA00004141"/>
    </source>
</evidence>
<dbReference type="PROSITE" id="PS50920">
    <property type="entry name" value="SOLCAR"/>
    <property type="match status" value="3"/>
</dbReference>
<feature type="repeat" description="Solcar" evidence="11">
    <location>
        <begin position="223"/>
        <end position="310"/>
    </location>
</feature>
<evidence type="ECO:0000256" key="7">
    <source>
        <dbReference type="ARBA" id="ARBA00023128"/>
    </source>
</evidence>
<dbReference type="Gene3D" id="1.50.40.10">
    <property type="entry name" value="Mitochondrial carrier domain"/>
    <property type="match status" value="1"/>
</dbReference>
<dbReference type="SUPFAM" id="SSF103506">
    <property type="entry name" value="Mitochondrial carrier"/>
    <property type="match status" value="1"/>
</dbReference>
<evidence type="ECO:0000256" key="5">
    <source>
        <dbReference type="ARBA" id="ARBA00022792"/>
    </source>
</evidence>
<evidence type="ECO:0000256" key="6">
    <source>
        <dbReference type="ARBA" id="ARBA00022989"/>
    </source>
</evidence>
<keyword evidence="4 10" id="KW-0677">Repeat</keyword>
<reference evidence="12 13" key="1">
    <citation type="submission" date="2016-10" db="EMBL/GenBank/DDBJ databases">
        <authorList>
            <person name="de Groot N.N."/>
        </authorList>
    </citation>
    <scope>NUCLEOTIDE SEQUENCE [LARGE SCALE GENOMIC DNA]</scope>
    <source>
        <strain evidence="12 13">PYCC 4715</strain>
    </source>
</reference>
<keyword evidence="8 10" id="KW-0472">Membrane</keyword>
<evidence type="ECO:0000256" key="3">
    <source>
        <dbReference type="ARBA" id="ARBA00022692"/>
    </source>
</evidence>
<evidence type="ECO:0000256" key="10">
    <source>
        <dbReference type="HAMAP-Rule" id="MF_03064"/>
    </source>
</evidence>
<dbReference type="Pfam" id="PF00153">
    <property type="entry name" value="Mito_carr"/>
    <property type="match status" value="3"/>
</dbReference>
<comment type="subcellular location">
    <subcellularLocation>
        <location evidence="1">Membrane</location>
        <topology evidence="1">Multi-pass membrane protein</topology>
    </subcellularLocation>
    <subcellularLocation>
        <location evidence="10">Mitochondrion inner membrane</location>
        <topology evidence="10">Multi-pass membrane protein</topology>
    </subcellularLocation>
</comment>
<evidence type="ECO:0000256" key="2">
    <source>
        <dbReference type="ARBA" id="ARBA00022448"/>
    </source>
</evidence>
<dbReference type="InterPro" id="IPR018108">
    <property type="entry name" value="MCP_transmembrane"/>
</dbReference>
<feature type="repeat" description="Solcar" evidence="11">
    <location>
        <begin position="123"/>
        <end position="208"/>
    </location>
</feature>
<keyword evidence="5 10" id="KW-0999">Mitochondrion inner membrane</keyword>
<organism evidence="12 13">
    <name type="scientific">Sungouiella intermedia</name>
    <dbReference type="NCBI Taxonomy" id="45354"/>
    <lineage>
        <taxon>Eukaryota</taxon>
        <taxon>Fungi</taxon>
        <taxon>Dikarya</taxon>
        <taxon>Ascomycota</taxon>
        <taxon>Saccharomycotina</taxon>
        <taxon>Pichiomycetes</taxon>
        <taxon>Metschnikowiaceae</taxon>
        <taxon>Sungouiella</taxon>
    </lineage>
</organism>
<keyword evidence="7 10" id="KW-0496">Mitochondrion</keyword>
<evidence type="ECO:0000256" key="9">
    <source>
        <dbReference type="ARBA" id="ARBA00034060"/>
    </source>
</evidence>
<dbReference type="EMBL" id="LT635764">
    <property type="protein sequence ID" value="SGZ50901.1"/>
    <property type="molecule type" value="Genomic_DNA"/>
</dbReference>
<dbReference type="PANTHER" id="PTHR46181">
    <property type="entry name" value="MITOCHONDRIAL GLYCINE TRANSPORTER"/>
    <property type="match status" value="1"/>
</dbReference>
<evidence type="ECO:0000256" key="8">
    <source>
        <dbReference type="ARBA" id="ARBA00023136"/>
    </source>
</evidence>
<comment type="function">
    <text evidence="10">Mitochondrial glycine transporter that imports glycine into the mitochondrial matrix. Plays an important role in providing glycine for the first enzymatic step in heme biosynthesis, the condensation of glycine with succinyl-CoA to produce 5-aminolevulinate (ALA) in the miochondrial matrix.</text>
</comment>
<gene>
    <name evidence="12" type="ORF">SAMEA4029009_CIC11G00000004940</name>
</gene>
<evidence type="ECO:0000313" key="13">
    <source>
        <dbReference type="Proteomes" id="UP000182259"/>
    </source>
</evidence>
<dbReference type="HAMAP" id="MF_03064">
    <property type="entry name" value="SLC25A38"/>
    <property type="match status" value="1"/>
</dbReference>
<dbReference type="GO" id="GO:0015187">
    <property type="term" value="F:glycine transmembrane transporter activity"/>
    <property type="evidence" value="ECO:0007669"/>
    <property type="project" value="UniProtKB-UniRule"/>
</dbReference>
<dbReference type="InterPro" id="IPR030847">
    <property type="entry name" value="Hem25/SLC25A38"/>
</dbReference>
<dbReference type="PANTHER" id="PTHR46181:SF3">
    <property type="entry name" value="MITOCHONDRIAL GLYCINE TRANSPORTER"/>
    <property type="match status" value="1"/>
</dbReference>
<evidence type="ECO:0000256" key="11">
    <source>
        <dbReference type="PROSITE-ProRule" id="PRU00282"/>
    </source>
</evidence>